<dbReference type="Gene3D" id="3.40.50.720">
    <property type="entry name" value="NAD(P)-binding Rossmann-like Domain"/>
    <property type="match status" value="1"/>
</dbReference>
<reference evidence="1 2" key="1">
    <citation type="submission" date="2018-06" db="EMBL/GenBank/DDBJ databases">
        <authorList>
            <consortium name="Pathogen Informatics"/>
            <person name="Doyle S."/>
        </authorList>
    </citation>
    <scope>NUCLEOTIDE SEQUENCE [LARGE SCALE GENOMIC DNA]</scope>
    <source>
        <strain evidence="1 2">NCTC1934</strain>
    </source>
</reference>
<dbReference type="EMBL" id="UGRY01000002">
    <property type="protein sequence ID" value="SUA76821.1"/>
    <property type="molecule type" value="Genomic_DNA"/>
</dbReference>
<dbReference type="GO" id="GO:0008874">
    <property type="term" value="F:gluconate 5-dehydrogenase activity"/>
    <property type="evidence" value="ECO:0007669"/>
    <property type="project" value="UniProtKB-EC"/>
</dbReference>
<dbReference type="STRING" id="1406858.GCA_000710895_07358"/>
<keyword evidence="1" id="KW-0560">Oxidoreductase</keyword>
<gene>
    <name evidence="1" type="primary">gno</name>
    <name evidence="1" type="ORF">NCTC1934_02728</name>
</gene>
<dbReference type="InterPro" id="IPR002347">
    <property type="entry name" value="SDR_fam"/>
</dbReference>
<dbReference type="AlphaFoldDB" id="A0A378YK23"/>
<keyword evidence="2" id="KW-1185">Reference proteome</keyword>
<protein>
    <submittedName>
        <fullName evidence="1">Gluconate 5-dehydrogenase</fullName>
        <ecNumber evidence="1">1.1.1.69</ecNumber>
    </submittedName>
</protein>
<dbReference type="SUPFAM" id="SSF51735">
    <property type="entry name" value="NAD(P)-binding Rossmann-fold domains"/>
    <property type="match status" value="1"/>
</dbReference>
<dbReference type="Proteomes" id="UP000255467">
    <property type="component" value="Unassembled WGS sequence"/>
</dbReference>
<organism evidence="1 2">
    <name type="scientific">Nocardia otitidiscaviarum</name>
    <dbReference type="NCBI Taxonomy" id="1823"/>
    <lineage>
        <taxon>Bacteria</taxon>
        <taxon>Bacillati</taxon>
        <taxon>Actinomycetota</taxon>
        <taxon>Actinomycetes</taxon>
        <taxon>Mycobacteriales</taxon>
        <taxon>Nocardiaceae</taxon>
        <taxon>Nocardia</taxon>
    </lineage>
</organism>
<sequence>MAVPADVTDQRSLRDAARTVRAALGPVDLVVANADVMLGAPVEAGHADEWDRMVGTNINGLLG</sequence>
<dbReference type="EC" id="1.1.1.69" evidence="1"/>
<dbReference type="InterPro" id="IPR036291">
    <property type="entry name" value="NAD(P)-bd_dom_sf"/>
</dbReference>
<evidence type="ECO:0000313" key="1">
    <source>
        <dbReference type="EMBL" id="SUA76821.1"/>
    </source>
</evidence>
<name>A0A378YK23_9NOCA</name>
<dbReference type="Pfam" id="PF00106">
    <property type="entry name" value="adh_short"/>
    <property type="match status" value="1"/>
</dbReference>
<proteinExistence type="predicted"/>
<accession>A0A378YK23</accession>
<evidence type="ECO:0000313" key="2">
    <source>
        <dbReference type="Proteomes" id="UP000255467"/>
    </source>
</evidence>